<evidence type="ECO:0000313" key="9">
    <source>
        <dbReference type="EMBL" id="CAD7414625.1"/>
    </source>
</evidence>
<dbReference type="Pfam" id="PF04547">
    <property type="entry name" value="Anoctamin"/>
    <property type="match status" value="1"/>
</dbReference>
<dbReference type="InterPro" id="IPR049452">
    <property type="entry name" value="Anoctamin_TM"/>
</dbReference>
<proteinExistence type="inferred from homology"/>
<evidence type="ECO:0000256" key="3">
    <source>
        <dbReference type="ARBA" id="ARBA00022692"/>
    </source>
</evidence>
<evidence type="ECO:0000256" key="1">
    <source>
        <dbReference type="ARBA" id="ARBA00004141"/>
    </source>
</evidence>
<dbReference type="AlphaFoldDB" id="A0A7R9DH26"/>
<sequence length="138" mass="16142">MQLPARTVTRYSEYRNPPWDERKYKRPPIYWHIMAARLAFVVVFQNLVGFVMMAVEWLIPDMSHKLRDEIRREAYLTSELIIKQETLRARGMSPHPDSGDFLSTEKEHLGHTQPSNHVRFRNHGAAGDDTSQVSIHMV</sequence>
<dbReference type="PANTHER" id="PTHR12308">
    <property type="entry name" value="ANOCTAMIN"/>
    <property type="match status" value="1"/>
</dbReference>
<organism evidence="9">
    <name type="scientific">Timema poppense</name>
    <name type="common">Walking stick</name>
    <dbReference type="NCBI Taxonomy" id="170557"/>
    <lineage>
        <taxon>Eukaryota</taxon>
        <taxon>Metazoa</taxon>
        <taxon>Ecdysozoa</taxon>
        <taxon>Arthropoda</taxon>
        <taxon>Hexapoda</taxon>
        <taxon>Insecta</taxon>
        <taxon>Pterygota</taxon>
        <taxon>Neoptera</taxon>
        <taxon>Polyneoptera</taxon>
        <taxon>Phasmatodea</taxon>
        <taxon>Timematodea</taxon>
        <taxon>Timematoidea</taxon>
        <taxon>Timematidae</taxon>
        <taxon>Timema</taxon>
    </lineage>
</organism>
<feature type="compositionally biased region" description="Polar residues" evidence="7">
    <location>
        <begin position="129"/>
        <end position="138"/>
    </location>
</feature>
<dbReference type="InterPro" id="IPR007632">
    <property type="entry name" value="Anoctamin"/>
</dbReference>
<evidence type="ECO:0000256" key="6">
    <source>
        <dbReference type="RuleBase" id="RU280814"/>
    </source>
</evidence>
<reference evidence="9" key="1">
    <citation type="submission" date="2020-11" db="EMBL/GenBank/DDBJ databases">
        <authorList>
            <person name="Tran Van P."/>
        </authorList>
    </citation>
    <scope>NUCLEOTIDE SEQUENCE</scope>
</reference>
<dbReference type="GO" id="GO:0005254">
    <property type="term" value="F:chloride channel activity"/>
    <property type="evidence" value="ECO:0007669"/>
    <property type="project" value="TreeGrafter"/>
</dbReference>
<evidence type="ECO:0000256" key="4">
    <source>
        <dbReference type="ARBA" id="ARBA00022989"/>
    </source>
</evidence>
<evidence type="ECO:0000256" key="2">
    <source>
        <dbReference type="ARBA" id="ARBA00009671"/>
    </source>
</evidence>
<dbReference type="GO" id="GO:0005886">
    <property type="term" value="C:plasma membrane"/>
    <property type="evidence" value="ECO:0007669"/>
    <property type="project" value="TreeGrafter"/>
</dbReference>
<feature type="region of interest" description="Disordered" evidence="7">
    <location>
        <begin position="112"/>
        <end position="138"/>
    </location>
</feature>
<evidence type="ECO:0000259" key="8">
    <source>
        <dbReference type="Pfam" id="PF04547"/>
    </source>
</evidence>
<name>A0A7R9DH26_TIMPO</name>
<comment type="similarity">
    <text evidence="2 6">Belongs to the anoctamin family.</text>
</comment>
<feature type="transmembrane region" description="Helical" evidence="6">
    <location>
        <begin position="29"/>
        <end position="59"/>
    </location>
</feature>
<keyword evidence="3 6" id="KW-0812">Transmembrane</keyword>
<feature type="domain" description="Anoctamin transmembrane" evidence="8">
    <location>
        <begin position="27"/>
        <end position="73"/>
    </location>
</feature>
<comment type="subcellular location">
    <subcellularLocation>
        <location evidence="1 6">Membrane</location>
        <topology evidence="1 6">Multi-pass membrane protein</topology>
    </subcellularLocation>
</comment>
<keyword evidence="5 6" id="KW-0472">Membrane</keyword>
<accession>A0A7R9DH26</accession>
<keyword evidence="4 6" id="KW-1133">Transmembrane helix</keyword>
<gene>
    <name evidence="9" type="ORF">TPSB3V08_LOCUS9789</name>
</gene>
<evidence type="ECO:0000256" key="5">
    <source>
        <dbReference type="ARBA" id="ARBA00023136"/>
    </source>
</evidence>
<protein>
    <recommendedName>
        <fullName evidence="6">Anoctamin</fullName>
    </recommendedName>
</protein>
<comment type="caution">
    <text evidence="6">Lacks conserved residue(s) required for the propagation of feature annotation.</text>
</comment>
<dbReference type="EMBL" id="OD008114">
    <property type="protein sequence ID" value="CAD7414625.1"/>
    <property type="molecule type" value="Genomic_DNA"/>
</dbReference>
<evidence type="ECO:0000256" key="7">
    <source>
        <dbReference type="SAM" id="MobiDB-lite"/>
    </source>
</evidence>
<dbReference type="PANTHER" id="PTHR12308:SF83">
    <property type="entry name" value="ANOCTAMIN"/>
    <property type="match status" value="1"/>
</dbReference>